<keyword evidence="3" id="KW-1133">Transmembrane helix</keyword>
<keyword evidence="1" id="KW-0325">Glycoprotein</keyword>
<evidence type="ECO:0000313" key="4">
    <source>
        <dbReference type="Proteomes" id="UP000887575"/>
    </source>
</evidence>
<dbReference type="SUPFAM" id="SSF49313">
    <property type="entry name" value="Cadherin-like"/>
    <property type="match status" value="1"/>
</dbReference>
<reference evidence="5" key="1">
    <citation type="submission" date="2024-02" db="UniProtKB">
        <authorList>
            <consortium name="WormBaseParasite"/>
        </authorList>
    </citation>
    <scope>IDENTIFICATION</scope>
</reference>
<dbReference type="AlphaFoldDB" id="A0AAF3FNH9"/>
<dbReference type="CDD" id="cd11304">
    <property type="entry name" value="Cadherin_repeat"/>
    <property type="match status" value="1"/>
</dbReference>
<evidence type="ECO:0000256" key="3">
    <source>
        <dbReference type="SAM" id="Phobius"/>
    </source>
</evidence>
<organism evidence="4 5">
    <name type="scientific">Mesorhabditis belari</name>
    <dbReference type="NCBI Taxonomy" id="2138241"/>
    <lineage>
        <taxon>Eukaryota</taxon>
        <taxon>Metazoa</taxon>
        <taxon>Ecdysozoa</taxon>
        <taxon>Nematoda</taxon>
        <taxon>Chromadorea</taxon>
        <taxon>Rhabditida</taxon>
        <taxon>Rhabditina</taxon>
        <taxon>Rhabditomorpha</taxon>
        <taxon>Rhabditoidea</taxon>
        <taxon>Rhabditidae</taxon>
        <taxon>Mesorhabditinae</taxon>
        <taxon>Mesorhabditis</taxon>
    </lineage>
</organism>
<name>A0AAF3FNH9_9BILA</name>
<feature type="compositionally biased region" description="Pro residues" evidence="2">
    <location>
        <begin position="618"/>
        <end position="636"/>
    </location>
</feature>
<keyword evidence="3" id="KW-0812">Transmembrane</keyword>
<dbReference type="PANTHER" id="PTHR24028">
    <property type="entry name" value="CADHERIN-87A"/>
    <property type="match status" value="1"/>
</dbReference>
<dbReference type="Proteomes" id="UP000887575">
    <property type="component" value="Unassembled WGS sequence"/>
</dbReference>
<keyword evidence="4" id="KW-1185">Reference proteome</keyword>
<feature type="region of interest" description="Disordered" evidence="2">
    <location>
        <begin position="610"/>
        <end position="636"/>
    </location>
</feature>
<dbReference type="WBParaSite" id="MBELARI_LOCUS8745">
    <property type="protein sequence ID" value="MBELARI_LOCUS8745"/>
    <property type="gene ID" value="MBELARI_LOCUS8745"/>
</dbReference>
<sequence>MASHSDIHALIDPNLRNRIDKTKFITCTFEAANAGLDAILGDVVEELKRWIDGSALGVACELHWTVPEKYRSRMHECRLKEAVHRVLRENNRAVLRVEDESHGLKASEDRLAESNTRENQRRNPRNDSFEGVYQRCYTHLLPYCHRDTAHWHHPYWSWHSLDRNQPLMPRAELFSSTGADPHHSSILALHIVSLRLRRPRAKVKVVDIDDNPPEFVENKHQIFRVDLSSFNGTKKIGKLLAVDKDERPNDRFTYHLIPECNPRLKTLLKVDQKTGDLSLSGEIPVNVQDLEIFCALVSPIDHPDLNALAFDSQNASMTRLQVKFLKDDHEKAMALKFYPNNTILTIDPDLVNLKFPLISPYHIPDGITFERGNVDFEPALYASPMSSNWSSSIFSIDSQTGALRVSPLIITVNDQGIFKISVNAIDKKTRQPIAQFTQNVHLIDDEEKLKFVFEMGPAELAYNGERLLRKLADALISEDPEKEIDIVGDKIEKYPGEKMRSSICVHAAKDGRLLSRNDLLGIVSSALQKSTSSLQNLYHIFKVINVESCDTVSYQRPLESANPLSQSFMLMLCVICVVLLFVWALFAYYCFVHRYRLYLDEKQRAAQGLDKKSYPSSTLPPPPIPPHYLPNLPPIY</sequence>
<evidence type="ECO:0000256" key="1">
    <source>
        <dbReference type="ARBA" id="ARBA00023180"/>
    </source>
</evidence>
<evidence type="ECO:0000256" key="2">
    <source>
        <dbReference type="SAM" id="MobiDB-lite"/>
    </source>
</evidence>
<accession>A0AAF3FNH9</accession>
<feature type="transmembrane region" description="Helical" evidence="3">
    <location>
        <begin position="568"/>
        <end position="592"/>
    </location>
</feature>
<dbReference type="Gene3D" id="2.60.40.60">
    <property type="entry name" value="Cadherins"/>
    <property type="match status" value="1"/>
</dbReference>
<feature type="region of interest" description="Disordered" evidence="2">
    <location>
        <begin position="98"/>
        <end position="126"/>
    </location>
</feature>
<dbReference type="GO" id="GO:0005886">
    <property type="term" value="C:plasma membrane"/>
    <property type="evidence" value="ECO:0007669"/>
    <property type="project" value="TreeGrafter"/>
</dbReference>
<dbReference type="GO" id="GO:0005509">
    <property type="term" value="F:calcium ion binding"/>
    <property type="evidence" value="ECO:0007669"/>
    <property type="project" value="InterPro"/>
</dbReference>
<keyword evidence="3" id="KW-0472">Membrane</keyword>
<evidence type="ECO:0008006" key="6">
    <source>
        <dbReference type="Google" id="ProtNLM"/>
    </source>
</evidence>
<dbReference type="InterPro" id="IPR050174">
    <property type="entry name" value="Protocadherin/Cadherin-CA"/>
</dbReference>
<dbReference type="InterPro" id="IPR015919">
    <property type="entry name" value="Cadherin-like_sf"/>
</dbReference>
<proteinExistence type="predicted"/>
<dbReference type="GO" id="GO:0007155">
    <property type="term" value="P:cell adhesion"/>
    <property type="evidence" value="ECO:0007669"/>
    <property type="project" value="TreeGrafter"/>
</dbReference>
<evidence type="ECO:0000313" key="5">
    <source>
        <dbReference type="WBParaSite" id="MBELARI_LOCUS8745"/>
    </source>
</evidence>
<protein>
    <recommendedName>
        <fullName evidence="6">Cadherin domain-containing protein</fullName>
    </recommendedName>
</protein>
<dbReference type="PANTHER" id="PTHR24028:SF328">
    <property type="entry name" value="CADHERIN-3"/>
    <property type="match status" value="1"/>
</dbReference>